<dbReference type="GO" id="GO:0045227">
    <property type="term" value="P:capsule polysaccharide biosynthetic process"/>
    <property type="evidence" value="ECO:0007669"/>
    <property type="project" value="InterPro"/>
</dbReference>
<accession>A0A9D9HB61</accession>
<dbReference type="AlphaFoldDB" id="A0A9D9HB61"/>
<organism evidence="2 3">
    <name type="scientific">Candidatus Aphodenecus pullistercoris</name>
    <dbReference type="NCBI Taxonomy" id="2840669"/>
    <lineage>
        <taxon>Bacteria</taxon>
        <taxon>Pseudomonadati</taxon>
        <taxon>Spirochaetota</taxon>
        <taxon>Spirochaetia</taxon>
        <taxon>Spirochaetales</taxon>
        <taxon>Candidatus Aphodenecus</taxon>
    </lineage>
</organism>
<proteinExistence type="predicted"/>
<dbReference type="PANTHER" id="PTHR43445">
    <property type="entry name" value="UDP-N-ACETYLMURAMATE--L-ALANINE LIGASE-RELATED"/>
    <property type="match status" value="1"/>
</dbReference>
<dbReference type="InterPro" id="IPR008337">
    <property type="entry name" value="Capsule_biosynth_CapB"/>
</dbReference>
<dbReference type="InterPro" id="IPR013221">
    <property type="entry name" value="Mur_ligase_cen"/>
</dbReference>
<reference evidence="2" key="2">
    <citation type="journal article" date="2021" name="PeerJ">
        <title>Extensive microbial diversity within the chicken gut microbiome revealed by metagenomics and culture.</title>
        <authorList>
            <person name="Gilroy R."/>
            <person name="Ravi A."/>
            <person name="Getino M."/>
            <person name="Pursley I."/>
            <person name="Horton D.L."/>
            <person name="Alikhan N.F."/>
            <person name="Baker D."/>
            <person name="Gharbi K."/>
            <person name="Hall N."/>
            <person name="Watson M."/>
            <person name="Adriaenssens E.M."/>
            <person name="Foster-Nyarko E."/>
            <person name="Jarju S."/>
            <person name="Secka A."/>
            <person name="Antonio M."/>
            <person name="Oren A."/>
            <person name="Chaudhuri R.R."/>
            <person name="La Ragione R."/>
            <person name="Hildebrand F."/>
            <person name="Pallen M.J."/>
        </authorList>
    </citation>
    <scope>NUCLEOTIDE SEQUENCE</scope>
    <source>
        <strain evidence="2">11167</strain>
    </source>
</reference>
<dbReference type="GO" id="GO:0016020">
    <property type="term" value="C:membrane"/>
    <property type="evidence" value="ECO:0007669"/>
    <property type="project" value="InterPro"/>
</dbReference>
<dbReference type="GO" id="GO:0016881">
    <property type="term" value="F:acid-amino acid ligase activity"/>
    <property type="evidence" value="ECO:0007669"/>
    <property type="project" value="InterPro"/>
</dbReference>
<reference evidence="2" key="1">
    <citation type="submission" date="2020-10" db="EMBL/GenBank/DDBJ databases">
        <authorList>
            <person name="Gilroy R."/>
        </authorList>
    </citation>
    <scope>NUCLEOTIDE SEQUENCE</scope>
    <source>
        <strain evidence="2">11167</strain>
    </source>
</reference>
<feature type="domain" description="Mur ligase central" evidence="1">
    <location>
        <begin position="35"/>
        <end position="143"/>
    </location>
</feature>
<gene>
    <name evidence="2" type="ORF">IAC42_05475</name>
</gene>
<evidence type="ECO:0000259" key="1">
    <source>
        <dbReference type="Pfam" id="PF08245"/>
    </source>
</evidence>
<dbReference type="EMBL" id="JADIMU010000033">
    <property type="protein sequence ID" value="MBO8443192.1"/>
    <property type="molecule type" value="Genomic_DNA"/>
</dbReference>
<comment type="caution">
    <text evidence="2">The sequence shown here is derived from an EMBL/GenBank/DDBJ whole genome shotgun (WGS) entry which is preliminary data.</text>
</comment>
<dbReference type="Pfam" id="PF08245">
    <property type="entry name" value="Mur_ligase_M"/>
    <property type="match status" value="1"/>
</dbReference>
<evidence type="ECO:0000313" key="3">
    <source>
        <dbReference type="Proteomes" id="UP000823633"/>
    </source>
</evidence>
<dbReference type="PANTHER" id="PTHR43445:SF1">
    <property type="entry name" value="PGA SYNTHASE CAPB"/>
    <property type="match status" value="1"/>
</dbReference>
<dbReference type="Proteomes" id="UP000823633">
    <property type="component" value="Unassembled WGS sequence"/>
</dbReference>
<dbReference type="SUPFAM" id="SSF53623">
    <property type="entry name" value="MurD-like peptide ligases, catalytic domain"/>
    <property type="match status" value="1"/>
</dbReference>
<dbReference type="GO" id="GO:0005524">
    <property type="term" value="F:ATP binding"/>
    <property type="evidence" value="ECO:0007669"/>
    <property type="project" value="InterPro"/>
</dbReference>
<dbReference type="Gene3D" id="3.40.1190.10">
    <property type="entry name" value="Mur-like, catalytic domain"/>
    <property type="match status" value="1"/>
</dbReference>
<name>A0A9D9HB61_9SPIR</name>
<evidence type="ECO:0000313" key="2">
    <source>
        <dbReference type="EMBL" id="MBO8443192.1"/>
    </source>
</evidence>
<protein>
    <recommendedName>
        <fullName evidence="1">Mur ligase central domain-containing protein</fullName>
    </recommendedName>
</protein>
<dbReference type="PRINTS" id="PR01758">
    <property type="entry name" value="CAPSULEPROTB"/>
</dbReference>
<sequence length="357" mass="38954">MTLVLALFAIILLFFILEDLYLKRKLRKIPVRILVNGTRGKTTTVRLIVAALEAAGIKALGKTTGSEAAIILPGSKVEKIRRRKGARLEENIAFARRAVEEGAQAIVVECMALRDETQRMMRDKFVRPTAVVITNTLSDHAAEMGPEKGDVVHALSCCVPRGAKLYVTGHEYDGLEADIHHVEVVHNECESPLATHDEDVCLALAVLEDLGVDRGQALHAFSSAIPDVGLQGDIELGGNRFIPSFSVNDKESMTRAIEQAGGNLTVVFNNRADREYRIDYIEEALLAHPQAVEKVIAVGDYKAKTARHIAKRTHLPCQGLTPVEALEEVCRGEGRTILCLGNIKGAGEELISLAKEV</sequence>
<dbReference type="InterPro" id="IPR036565">
    <property type="entry name" value="Mur-like_cat_sf"/>
</dbReference>
<dbReference type="InterPro" id="IPR050061">
    <property type="entry name" value="MurCDEF_pg_biosynth"/>
</dbReference>